<feature type="compositionally biased region" description="Polar residues" evidence="1">
    <location>
        <begin position="602"/>
        <end position="612"/>
    </location>
</feature>
<evidence type="ECO:0000256" key="1">
    <source>
        <dbReference type="SAM" id="MobiDB-lite"/>
    </source>
</evidence>
<keyword evidence="3" id="KW-1185">Reference proteome</keyword>
<feature type="compositionally biased region" description="Polar residues" evidence="1">
    <location>
        <begin position="429"/>
        <end position="457"/>
    </location>
</feature>
<sequence>MDNRRVFQSRQASLGKSQDGGDEGGYQSSSLRSKLKNIFARPWSSREEPSLSSSQQTLKNHSFEAPLLALTRPRVSQLQQSSQSQQSFTVPGSFNSSCPSPRRQYAQAEYQITKKPLKDEDDDMVNANEVLSSFFKKKGTAKLTEVEFEGVMSLMSKSRAGTPHKRSHVELSIIEPDQPAKRRHLNSELALLGNETSMVGSTPHKRQVLRSNANTSVNDLAYKSSYKSIYDDTFDRSYQNLHANNTISHMPRRVSSMSRRPAPYRSRMKAPISKLNDTTAANTSSAQPNGTLNESLAFKKSFATSDKPMSETAKALLTILDGKSTRKEGNMELNKDEKLKLFENPYSSNERSARKRTGKELESVGADLLKESKAHAKETEQLPPQVSDIFEDARKPENTENVKNEKKQKSAQVEAQVESAAASHPFSFLKNSNQASAQSEKPTFSFSPNPTSQTEKTTMPAFTFKPAPAVNEKPKSPTIAFSNNTPFSFQPQVSGGNTNKSPSVAADPKNSAVSNGNEPKETESKPFSFQFGAAKSSADQPASVRFNFGSNTNGSTSVVTTTETNGAQPKSFNFNFAPANAKADQSATPSFNFGSKTNGSSPAFSFATKTPNGSVESSEGGKEIEKSQTTTTRLAFSFAPTTTNTTTTTAAPFSFGAKPTISNGTNPDVAKSSEFTFPQPKITNVSYNQADVDKYKSDFPF</sequence>
<reference evidence="2 3" key="1">
    <citation type="submission" date="2024-03" db="EMBL/GenBank/DDBJ databases">
        <authorList>
            <person name="Brejova B."/>
        </authorList>
    </citation>
    <scope>NUCLEOTIDE SEQUENCE [LARGE SCALE GENOMIC DNA]</scope>
    <source>
        <strain evidence="2 3">CBS 14171</strain>
    </source>
</reference>
<feature type="compositionally biased region" description="Low complexity" evidence="1">
    <location>
        <begin position="410"/>
        <end position="423"/>
    </location>
</feature>
<feature type="compositionally biased region" description="Low complexity" evidence="1">
    <location>
        <begin position="76"/>
        <end position="87"/>
    </location>
</feature>
<feature type="region of interest" description="Disordered" evidence="1">
    <location>
        <begin position="1"/>
        <end position="31"/>
    </location>
</feature>
<feature type="region of interest" description="Disordered" evidence="1">
    <location>
        <begin position="74"/>
        <end position="105"/>
    </location>
</feature>
<protein>
    <submittedName>
        <fullName evidence="2">Uncharacterized protein</fullName>
    </submittedName>
</protein>
<evidence type="ECO:0000313" key="3">
    <source>
        <dbReference type="Proteomes" id="UP001497383"/>
    </source>
</evidence>
<accession>A0ABP0ZWA0</accession>
<dbReference type="PANTHER" id="PTHR28284">
    <property type="entry name" value="NUCLEOPORIN NUP60"/>
    <property type="match status" value="1"/>
</dbReference>
<dbReference type="RefSeq" id="XP_066832157.1">
    <property type="nucleotide sequence ID" value="XM_066975527.1"/>
</dbReference>
<dbReference type="GeneID" id="92210415"/>
<dbReference type="Proteomes" id="UP001497383">
    <property type="component" value="Chromosome 6"/>
</dbReference>
<feature type="compositionally biased region" description="Polar residues" evidence="1">
    <location>
        <begin position="275"/>
        <end position="292"/>
    </location>
</feature>
<feature type="region of interest" description="Disordered" evidence="1">
    <location>
        <begin position="374"/>
        <end position="573"/>
    </location>
</feature>
<organism evidence="2 3">
    <name type="scientific">Lodderomyces beijingensis</name>
    <dbReference type="NCBI Taxonomy" id="1775926"/>
    <lineage>
        <taxon>Eukaryota</taxon>
        <taxon>Fungi</taxon>
        <taxon>Dikarya</taxon>
        <taxon>Ascomycota</taxon>
        <taxon>Saccharomycotina</taxon>
        <taxon>Pichiomycetes</taxon>
        <taxon>Debaryomycetaceae</taxon>
        <taxon>Candida/Lodderomyces clade</taxon>
        <taxon>Lodderomyces</taxon>
    </lineage>
</organism>
<gene>
    <name evidence="2" type="ORF">LODBEIA_P52190</name>
</gene>
<dbReference type="EMBL" id="OZ022410">
    <property type="protein sequence ID" value="CAK9441351.1"/>
    <property type="molecule type" value="Genomic_DNA"/>
</dbReference>
<dbReference type="InterPro" id="IPR034432">
    <property type="entry name" value="Nup60"/>
</dbReference>
<feature type="compositionally biased region" description="Low complexity" evidence="1">
    <location>
        <begin position="549"/>
        <end position="573"/>
    </location>
</feature>
<feature type="compositionally biased region" description="Low complexity" evidence="1">
    <location>
        <begin position="635"/>
        <end position="655"/>
    </location>
</feature>
<feature type="compositionally biased region" description="Polar residues" evidence="1">
    <location>
        <begin position="479"/>
        <end position="502"/>
    </location>
</feature>
<name>A0ABP0ZWA0_9ASCO</name>
<feature type="compositionally biased region" description="Polar residues" evidence="1">
    <location>
        <begin position="1"/>
        <end position="16"/>
    </location>
</feature>
<evidence type="ECO:0000313" key="2">
    <source>
        <dbReference type="EMBL" id="CAK9441351.1"/>
    </source>
</evidence>
<feature type="region of interest" description="Disordered" evidence="1">
    <location>
        <begin position="602"/>
        <end position="667"/>
    </location>
</feature>
<feature type="region of interest" description="Disordered" evidence="1">
    <location>
        <begin position="271"/>
        <end position="292"/>
    </location>
</feature>
<dbReference type="PANTHER" id="PTHR28284:SF1">
    <property type="entry name" value="NUCLEOPORIN NUP60"/>
    <property type="match status" value="1"/>
</dbReference>
<feature type="compositionally biased region" description="Basic and acidic residues" evidence="1">
    <location>
        <begin position="391"/>
        <end position="408"/>
    </location>
</feature>
<proteinExistence type="predicted"/>
<feature type="compositionally biased region" description="Polar residues" evidence="1">
    <location>
        <begin position="88"/>
        <end position="99"/>
    </location>
</feature>